<protein>
    <submittedName>
        <fullName evidence="5">Uncharacterized protein</fullName>
    </submittedName>
</protein>
<feature type="region of interest" description="Disordered" evidence="2">
    <location>
        <begin position="319"/>
        <end position="353"/>
    </location>
</feature>
<dbReference type="InterPro" id="IPR052450">
    <property type="entry name" value="TRBD-Containing_Protein"/>
</dbReference>
<feature type="domain" description="Myb-like" evidence="3">
    <location>
        <begin position="250"/>
        <end position="303"/>
    </location>
</feature>
<feature type="compositionally biased region" description="Pro residues" evidence="2">
    <location>
        <begin position="26"/>
        <end position="38"/>
    </location>
</feature>
<reference evidence="5" key="1">
    <citation type="journal article" date="2020" name="Stud. Mycol.">
        <title>101 Dothideomycetes genomes: a test case for predicting lifestyles and emergence of pathogens.</title>
        <authorList>
            <person name="Haridas S."/>
            <person name="Albert R."/>
            <person name="Binder M."/>
            <person name="Bloem J."/>
            <person name="Labutti K."/>
            <person name="Salamov A."/>
            <person name="Andreopoulos B."/>
            <person name="Baker S."/>
            <person name="Barry K."/>
            <person name="Bills G."/>
            <person name="Bluhm B."/>
            <person name="Cannon C."/>
            <person name="Castanera R."/>
            <person name="Culley D."/>
            <person name="Daum C."/>
            <person name="Ezra D."/>
            <person name="Gonzalez J."/>
            <person name="Henrissat B."/>
            <person name="Kuo A."/>
            <person name="Liang C."/>
            <person name="Lipzen A."/>
            <person name="Lutzoni F."/>
            <person name="Magnuson J."/>
            <person name="Mondo S."/>
            <person name="Nolan M."/>
            <person name="Ohm R."/>
            <person name="Pangilinan J."/>
            <person name="Park H.-J."/>
            <person name="Ramirez L."/>
            <person name="Alfaro M."/>
            <person name="Sun H."/>
            <person name="Tritt A."/>
            <person name="Yoshinaga Y."/>
            <person name="Zwiers L.-H."/>
            <person name="Turgeon B."/>
            <person name="Goodwin S."/>
            <person name="Spatafora J."/>
            <person name="Crous P."/>
            <person name="Grigoriev I."/>
        </authorList>
    </citation>
    <scope>NUCLEOTIDE SEQUENCE</scope>
    <source>
        <strain evidence="5">CBS 109.77</strain>
    </source>
</reference>
<dbReference type="SMART" id="SM00717">
    <property type="entry name" value="SANT"/>
    <property type="match status" value="2"/>
</dbReference>
<feature type="region of interest" description="Disordered" evidence="2">
    <location>
        <begin position="112"/>
        <end position="263"/>
    </location>
</feature>
<dbReference type="PROSITE" id="PS50090">
    <property type="entry name" value="MYB_LIKE"/>
    <property type="match status" value="1"/>
</dbReference>
<evidence type="ECO:0000259" key="4">
    <source>
        <dbReference type="PROSITE" id="PS51294"/>
    </source>
</evidence>
<dbReference type="OrthoDB" id="608866at2759"/>
<dbReference type="Gene3D" id="1.10.246.220">
    <property type="match status" value="1"/>
</dbReference>
<dbReference type="Pfam" id="PF00249">
    <property type="entry name" value="Myb_DNA-binding"/>
    <property type="match status" value="1"/>
</dbReference>
<feature type="compositionally biased region" description="Polar residues" evidence="2">
    <location>
        <begin position="472"/>
        <end position="481"/>
    </location>
</feature>
<gene>
    <name evidence="5" type="ORF">K505DRAFT_294994</name>
</gene>
<dbReference type="InterPro" id="IPR009057">
    <property type="entry name" value="Homeodomain-like_sf"/>
</dbReference>
<dbReference type="InterPro" id="IPR017930">
    <property type="entry name" value="Myb_dom"/>
</dbReference>
<evidence type="ECO:0000313" key="6">
    <source>
        <dbReference type="Proteomes" id="UP000799757"/>
    </source>
</evidence>
<feature type="domain" description="HTH myb-type" evidence="4">
    <location>
        <begin position="253"/>
        <end position="309"/>
    </location>
</feature>
<evidence type="ECO:0000259" key="3">
    <source>
        <dbReference type="PROSITE" id="PS50090"/>
    </source>
</evidence>
<feature type="region of interest" description="Disordered" evidence="2">
    <location>
        <begin position="445"/>
        <end position="533"/>
    </location>
</feature>
<evidence type="ECO:0000313" key="5">
    <source>
        <dbReference type="EMBL" id="KAF2799195.1"/>
    </source>
</evidence>
<dbReference type="PROSITE" id="PS51294">
    <property type="entry name" value="HTH_MYB"/>
    <property type="match status" value="1"/>
</dbReference>
<feature type="compositionally biased region" description="Basic and acidic residues" evidence="2">
    <location>
        <begin position="53"/>
        <end position="66"/>
    </location>
</feature>
<dbReference type="PANTHER" id="PTHR46734">
    <property type="entry name" value="TELOMERIC REPEAT-BINDING FACTOR 1 TERF1"/>
    <property type="match status" value="1"/>
</dbReference>
<dbReference type="PANTHER" id="PTHR46734:SF1">
    <property type="entry name" value="TELOMERIC REPEAT-BINDING FACTOR 1"/>
    <property type="match status" value="1"/>
</dbReference>
<dbReference type="CDD" id="cd11660">
    <property type="entry name" value="SANT_TRF"/>
    <property type="match status" value="1"/>
</dbReference>
<feature type="compositionally biased region" description="Basic residues" evidence="2">
    <location>
        <begin position="247"/>
        <end position="256"/>
    </location>
</feature>
<dbReference type="InterPro" id="IPR001005">
    <property type="entry name" value="SANT/Myb"/>
</dbReference>
<feature type="compositionally biased region" description="Basic and acidic residues" evidence="2">
    <location>
        <begin position="211"/>
        <end position="227"/>
    </location>
</feature>
<feature type="region of interest" description="Disordered" evidence="2">
    <location>
        <begin position="16"/>
        <end position="79"/>
    </location>
</feature>
<organism evidence="5 6">
    <name type="scientific">Melanomma pulvis-pyrius CBS 109.77</name>
    <dbReference type="NCBI Taxonomy" id="1314802"/>
    <lineage>
        <taxon>Eukaryota</taxon>
        <taxon>Fungi</taxon>
        <taxon>Dikarya</taxon>
        <taxon>Ascomycota</taxon>
        <taxon>Pezizomycotina</taxon>
        <taxon>Dothideomycetes</taxon>
        <taxon>Pleosporomycetidae</taxon>
        <taxon>Pleosporales</taxon>
        <taxon>Melanommataceae</taxon>
        <taxon>Melanomma</taxon>
    </lineage>
</organism>
<sequence>MEPRIATLLGDAALASDRTTVDPISLLPPPRRPLPVEPTPVGDDGRSNSNPTRRSEYDYLAGEHHGWPAAPPPPQSRVKSGVPIAEVLNDEEPQADQATALAARFSGRLSDILLDPSKQHPNKRRKLDGHTTPPAVTSNGNENNPLKLPRLPQLPKKTTRRPRIPPLLQGLHQPPPLPPEGRLFPPITGETGGFGRNIGERVGLRTPPEVGRNRRDREGDNEVEREISSAAASNRTTGEKEQEKNRRPAPKYKKRNRWSEQETKDLLQGVSKFGIGSWKKILEWPDFNFDHRTAVDLKDRFRTCCPGQAEKENEVASFYTSNSGEGPGLNKSPMTVSECKHKQPRKPRGDTHKKTEAELVEMGIERPFEPSKRRRRREFTEEDDQNLLKGHEKYKCSWHAMRDDKDLGFNSRHPTDLRDRFRIRYPELYQKAGYRLKPKEQLLFPKDKGETNSQESASSGASGGQRPDTPKKTQSLSSPDGHTTIPAITTTSSSSNLRAHTLRQPLLNSFPSPFEDFPDVNSEDDEGEGGRSPITLNRNIFQWADANPSQANTTAASAYLTTGDAGFNLFAGMDGYHINPLATLKLPAASITNNGLSAMPSYPPTSNPLALSFPSNSTVHTTTNMGMNMINTNPLSSLLRTPNLPTIVFPHVPVSSARNAMHNLPPPADLLSGLDLDMRTEAQQQQQQHLGYFIDDGSGSGVSYASSSTLAPLMGQVGGAGIVRGVWDEFERRGF</sequence>
<dbReference type="AlphaFoldDB" id="A0A6A6XT42"/>
<feature type="compositionally biased region" description="Acidic residues" evidence="2">
    <location>
        <begin position="516"/>
        <end position="527"/>
    </location>
</feature>
<feature type="compositionally biased region" description="Polar residues" evidence="2">
    <location>
        <begin position="134"/>
        <end position="144"/>
    </location>
</feature>
<dbReference type="Proteomes" id="UP000799757">
    <property type="component" value="Unassembled WGS sequence"/>
</dbReference>
<accession>A0A6A6XT42</accession>
<dbReference type="Gene3D" id="1.10.10.60">
    <property type="entry name" value="Homeodomain-like"/>
    <property type="match status" value="1"/>
</dbReference>
<proteinExistence type="predicted"/>
<name>A0A6A6XT42_9PLEO</name>
<keyword evidence="6" id="KW-1185">Reference proteome</keyword>
<evidence type="ECO:0000256" key="1">
    <source>
        <dbReference type="ARBA" id="ARBA00023242"/>
    </source>
</evidence>
<dbReference type="SUPFAM" id="SSF46689">
    <property type="entry name" value="Homeodomain-like"/>
    <property type="match status" value="2"/>
</dbReference>
<feature type="compositionally biased region" description="Basic and acidic residues" evidence="2">
    <location>
        <begin position="237"/>
        <end position="246"/>
    </location>
</feature>
<dbReference type="EMBL" id="MU001768">
    <property type="protein sequence ID" value="KAF2799195.1"/>
    <property type="molecule type" value="Genomic_DNA"/>
</dbReference>
<keyword evidence="1" id="KW-0539">Nucleus</keyword>
<feature type="compositionally biased region" description="Low complexity" evidence="2">
    <location>
        <begin position="145"/>
        <end position="156"/>
    </location>
</feature>
<evidence type="ECO:0000256" key="2">
    <source>
        <dbReference type="SAM" id="MobiDB-lite"/>
    </source>
</evidence>